<accession>A0A820BTP5</accession>
<organism evidence="1 2">
    <name type="scientific">Rotaria magnacalcarata</name>
    <dbReference type="NCBI Taxonomy" id="392030"/>
    <lineage>
        <taxon>Eukaryota</taxon>
        <taxon>Metazoa</taxon>
        <taxon>Spiralia</taxon>
        <taxon>Gnathifera</taxon>
        <taxon>Rotifera</taxon>
        <taxon>Eurotatoria</taxon>
        <taxon>Bdelloidea</taxon>
        <taxon>Philodinida</taxon>
        <taxon>Philodinidae</taxon>
        <taxon>Rotaria</taxon>
    </lineage>
</organism>
<dbReference type="EMBL" id="CAJOBF010006455">
    <property type="protein sequence ID" value="CAF4206632.1"/>
    <property type="molecule type" value="Genomic_DNA"/>
</dbReference>
<evidence type="ECO:0000313" key="2">
    <source>
        <dbReference type="Proteomes" id="UP000663842"/>
    </source>
</evidence>
<protein>
    <submittedName>
        <fullName evidence="1">Uncharacterized protein</fullName>
    </submittedName>
</protein>
<name>A0A820BTP5_9BILA</name>
<dbReference type="AlphaFoldDB" id="A0A820BTP5"/>
<reference evidence="1" key="1">
    <citation type="submission" date="2021-02" db="EMBL/GenBank/DDBJ databases">
        <authorList>
            <person name="Nowell W R."/>
        </authorList>
    </citation>
    <scope>NUCLEOTIDE SEQUENCE</scope>
</reference>
<proteinExistence type="predicted"/>
<dbReference type="Proteomes" id="UP000663842">
    <property type="component" value="Unassembled WGS sequence"/>
</dbReference>
<comment type="caution">
    <text evidence="1">The sequence shown here is derived from an EMBL/GenBank/DDBJ whole genome shotgun (WGS) entry which is preliminary data.</text>
</comment>
<evidence type="ECO:0000313" key="1">
    <source>
        <dbReference type="EMBL" id="CAF4206632.1"/>
    </source>
</evidence>
<gene>
    <name evidence="1" type="ORF">UXM345_LOCUS28314</name>
</gene>
<sequence>MSTQHKSRVLRDPAHPPLYLSKRARTNWIRNAEKELKNYRYKQPLIHRFIFLIIVIKYFTIDTESDCDTYDIALIQIHSIPVELPAIVVLIELNHLPSIDSLLFSQVRGELINLQCRFKTWIEKKFFPCGESPTKNYWSLLLDPLYSTISSSTLSIMIRYATYDCLAVSYLHRPVLENWCLQELKQSRICLLLTHLSSIMLDELEDISDDDIHLNRLEDISDDEIHLSQLKDISTDAIPFNQLEPKFILRDTNQTTGEFLTHTNSSLKHRTRTHAYRSFHDRMKRNKKRNVIRRYFRYKYYIRRVLYHRFNMFMIKQILRRRNVHFVHIKRKDAELIIGVKNASLRDEYQHRLPLDMFTRHQFICSYNKRVFR</sequence>